<name>A0A5D2LVN8_GOSTO</name>
<gene>
    <name evidence="1" type="ORF">ES332_D02G110300v1</name>
</gene>
<sequence>MEKEKGTGLEVAHARERAWLLQRWELDADLETLGISENCFELQCNWAL</sequence>
<dbReference type="Proteomes" id="UP000322667">
    <property type="component" value="Chromosome D02"/>
</dbReference>
<organism evidence="1 2">
    <name type="scientific">Gossypium tomentosum</name>
    <name type="common">Hawaiian cotton</name>
    <name type="synonym">Gossypium sandvicense</name>
    <dbReference type="NCBI Taxonomy" id="34277"/>
    <lineage>
        <taxon>Eukaryota</taxon>
        <taxon>Viridiplantae</taxon>
        <taxon>Streptophyta</taxon>
        <taxon>Embryophyta</taxon>
        <taxon>Tracheophyta</taxon>
        <taxon>Spermatophyta</taxon>
        <taxon>Magnoliopsida</taxon>
        <taxon>eudicotyledons</taxon>
        <taxon>Gunneridae</taxon>
        <taxon>Pentapetalae</taxon>
        <taxon>rosids</taxon>
        <taxon>malvids</taxon>
        <taxon>Malvales</taxon>
        <taxon>Malvaceae</taxon>
        <taxon>Malvoideae</taxon>
        <taxon>Gossypium</taxon>
    </lineage>
</organism>
<dbReference type="EMBL" id="CM017624">
    <property type="protein sequence ID" value="TYH83126.1"/>
    <property type="molecule type" value="Genomic_DNA"/>
</dbReference>
<keyword evidence="2" id="KW-1185">Reference proteome</keyword>
<proteinExistence type="predicted"/>
<accession>A0A5D2LVN8</accession>
<reference evidence="1 2" key="1">
    <citation type="submission" date="2019-07" db="EMBL/GenBank/DDBJ databases">
        <title>WGS assembly of Gossypium tomentosum.</title>
        <authorList>
            <person name="Chen Z.J."/>
            <person name="Sreedasyam A."/>
            <person name="Ando A."/>
            <person name="Song Q."/>
            <person name="De L."/>
            <person name="Hulse-Kemp A."/>
            <person name="Ding M."/>
            <person name="Ye W."/>
            <person name="Kirkbride R."/>
            <person name="Jenkins J."/>
            <person name="Plott C."/>
            <person name="Lovell J."/>
            <person name="Lin Y.-M."/>
            <person name="Vaughn R."/>
            <person name="Liu B."/>
            <person name="Li W."/>
            <person name="Simpson S."/>
            <person name="Scheffler B."/>
            <person name="Saski C."/>
            <person name="Grover C."/>
            <person name="Hu G."/>
            <person name="Conover J."/>
            <person name="Carlson J."/>
            <person name="Shu S."/>
            <person name="Boston L."/>
            <person name="Williams M."/>
            <person name="Peterson D."/>
            <person name="Mcgee K."/>
            <person name="Jones D."/>
            <person name="Wendel J."/>
            <person name="Stelly D."/>
            <person name="Grimwood J."/>
            <person name="Schmutz J."/>
        </authorList>
    </citation>
    <scope>NUCLEOTIDE SEQUENCE [LARGE SCALE GENOMIC DNA]</scope>
    <source>
        <strain evidence="1">7179.01</strain>
    </source>
</reference>
<protein>
    <submittedName>
        <fullName evidence="1">Uncharacterized protein</fullName>
    </submittedName>
</protein>
<evidence type="ECO:0000313" key="2">
    <source>
        <dbReference type="Proteomes" id="UP000322667"/>
    </source>
</evidence>
<evidence type="ECO:0000313" key="1">
    <source>
        <dbReference type="EMBL" id="TYH83126.1"/>
    </source>
</evidence>
<dbReference type="AlphaFoldDB" id="A0A5D2LVN8"/>